<evidence type="ECO:0000313" key="3">
    <source>
        <dbReference type="EMBL" id="PEG29981.1"/>
    </source>
</evidence>
<dbReference type="Proteomes" id="UP000220840">
    <property type="component" value="Unassembled WGS sequence"/>
</dbReference>
<feature type="transmembrane region" description="Helical" evidence="1">
    <location>
        <begin position="230"/>
        <end position="247"/>
    </location>
</feature>
<protein>
    <submittedName>
        <fullName evidence="3">PTS fructose transporter subunit IID</fullName>
    </submittedName>
    <submittedName>
        <fullName evidence="2">PTS system, mannose/fructose/sorbose IID component</fullName>
    </submittedName>
</protein>
<evidence type="ECO:0000313" key="2">
    <source>
        <dbReference type="EMBL" id="CAI3683682.1"/>
    </source>
</evidence>
<gene>
    <name evidence="2" type="ORF">CNEO2_790019</name>
    <name evidence="3" type="ORF">CQ394_15185</name>
</gene>
<feature type="transmembrane region" description="Helical" evidence="1">
    <location>
        <begin position="188"/>
        <end position="210"/>
    </location>
</feature>
<dbReference type="GO" id="GO:0009401">
    <property type="term" value="P:phosphoenolpyruvate-dependent sugar phosphotransferase system"/>
    <property type="evidence" value="ECO:0007669"/>
    <property type="project" value="InterPro"/>
</dbReference>
<dbReference type="InterPro" id="IPR050303">
    <property type="entry name" value="GatZ_KbaZ_carbometab"/>
</dbReference>
<keyword evidence="4" id="KW-1185">Reference proteome</keyword>
<dbReference type="InterPro" id="IPR004704">
    <property type="entry name" value="PTS_IID_man"/>
</dbReference>
<keyword evidence="1" id="KW-0472">Membrane</keyword>
<evidence type="ECO:0000256" key="1">
    <source>
        <dbReference type="SAM" id="Phobius"/>
    </source>
</evidence>
<dbReference type="Pfam" id="PF03613">
    <property type="entry name" value="EIID-AGA"/>
    <property type="match status" value="1"/>
</dbReference>
<dbReference type="EMBL" id="CAMTCP010000280">
    <property type="protein sequence ID" value="CAI3683682.1"/>
    <property type="molecule type" value="Genomic_DNA"/>
</dbReference>
<sequence>MAESNKKISKQALKKSFRNWYYGHLTCFSQEHMQTFGYLCSMLPIIEDLYDTKEEQKEALETYTAFFNTEPQLGTVVVGITAGLEEARANGDDNIDGEMINGIRAGLMGPVAGIGDSLVVGTLIPILLGIALGLSTNGSPLGAIFYIVVWNLVITLGMRFLYYKGYELGGKAVEIIVGEKANAIRESVIMLGTIVIGAVAASWISVTTSFKMFNSEGGIIIDLQNVCDGIFPKLLPLLTVIFCWFLMSKKKMSPTKVMLILVVIAFIGVLVGFFNPGLQY</sequence>
<feature type="transmembrane region" description="Helical" evidence="1">
    <location>
        <begin position="143"/>
        <end position="162"/>
    </location>
</feature>
<dbReference type="PROSITE" id="PS51108">
    <property type="entry name" value="PTS_EIID"/>
    <property type="match status" value="1"/>
</dbReference>
<name>A0A2A7MF83_9CLOT</name>
<feature type="transmembrane region" description="Helical" evidence="1">
    <location>
        <begin position="259"/>
        <end position="278"/>
    </location>
</feature>
<reference evidence="2" key="2">
    <citation type="submission" date="2022-10" db="EMBL/GenBank/DDBJ databases">
        <authorList>
            <person name="Aires J."/>
            <person name="Mesa V."/>
        </authorList>
    </citation>
    <scope>NUCLEOTIDE SEQUENCE</scope>
    <source>
        <strain evidence="2">Clostridium neonatale JD116</strain>
    </source>
</reference>
<dbReference type="Proteomes" id="UP001189143">
    <property type="component" value="Unassembled WGS sequence"/>
</dbReference>
<dbReference type="OrthoDB" id="9795582at2"/>
<organism evidence="3 4">
    <name type="scientific">Clostridium neonatale</name>
    <dbReference type="NCBI Taxonomy" id="137838"/>
    <lineage>
        <taxon>Bacteria</taxon>
        <taxon>Bacillati</taxon>
        <taxon>Bacillota</taxon>
        <taxon>Clostridia</taxon>
        <taxon>Eubacteriales</taxon>
        <taxon>Clostridiaceae</taxon>
        <taxon>Clostridium</taxon>
    </lineage>
</organism>
<dbReference type="GO" id="GO:0005886">
    <property type="term" value="C:plasma membrane"/>
    <property type="evidence" value="ECO:0007669"/>
    <property type="project" value="TreeGrafter"/>
</dbReference>
<dbReference type="STRING" id="137838.GCA_001458595_01270"/>
<proteinExistence type="predicted"/>
<accession>A0A2A7MF83</accession>
<dbReference type="AlphaFoldDB" id="A0A2A7MF83"/>
<dbReference type="PANTHER" id="PTHR32502:SF26">
    <property type="entry name" value="PHOSPHOTRANSFERASE SYSTEM SUGAR-SPECIFIC EIID COMPONENT"/>
    <property type="match status" value="1"/>
</dbReference>
<feature type="transmembrane region" description="Helical" evidence="1">
    <location>
        <begin position="107"/>
        <end position="131"/>
    </location>
</feature>
<dbReference type="EMBL" id="PDCJ01000002">
    <property type="protein sequence ID" value="PEG29981.1"/>
    <property type="molecule type" value="Genomic_DNA"/>
</dbReference>
<evidence type="ECO:0000313" key="4">
    <source>
        <dbReference type="Proteomes" id="UP000220840"/>
    </source>
</evidence>
<keyword evidence="1" id="KW-1133">Transmembrane helix</keyword>
<reference evidence="3 4" key="1">
    <citation type="submission" date="2017-10" db="EMBL/GenBank/DDBJ databases">
        <title>Effective Description of Clostridium neonatale sp. nov. linked to necrotizing enterocolitis in neonates and a clarification of species assignable to the genus Clostridium (Prazmowski 1880) emend. Lawson and Rainey 2016.</title>
        <authorList>
            <person name="Bernard K."/>
            <person name="Burdz T."/>
            <person name="Wiebe D."/>
            <person name="Balcewich B."/>
            <person name="Alfa M."/>
            <person name="Bernier A.-M."/>
        </authorList>
    </citation>
    <scope>NUCLEOTIDE SEQUENCE [LARGE SCALE GENOMIC DNA]</scope>
    <source>
        <strain evidence="3 4">LCDC99A005</strain>
    </source>
</reference>
<dbReference type="GeneID" id="68876291"/>
<keyword evidence="1" id="KW-0812">Transmembrane</keyword>
<dbReference type="RefSeq" id="WP_058294150.1">
    <property type="nucleotide sequence ID" value="NZ_CAKJVD010000019.1"/>
</dbReference>
<dbReference type="PANTHER" id="PTHR32502">
    <property type="entry name" value="N-ACETYLGALACTOSAMINE PERMEASE II COMPONENT-RELATED"/>
    <property type="match status" value="1"/>
</dbReference>
<comment type="caution">
    <text evidence="3">The sequence shown here is derived from an EMBL/GenBank/DDBJ whole genome shotgun (WGS) entry which is preliminary data.</text>
</comment>